<evidence type="ECO:0000256" key="5">
    <source>
        <dbReference type="ARBA" id="ARBA00022825"/>
    </source>
</evidence>
<dbReference type="PANTHER" id="PTHR30237:SF2">
    <property type="entry name" value="MUREIN TETRAPEPTIDE CARBOXYPEPTIDASE"/>
    <property type="match status" value="1"/>
</dbReference>
<evidence type="ECO:0000256" key="2">
    <source>
        <dbReference type="ARBA" id="ARBA00022645"/>
    </source>
</evidence>
<dbReference type="InterPro" id="IPR003507">
    <property type="entry name" value="S66_fam"/>
</dbReference>
<dbReference type="SUPFAM" id="SSF141986">
    <property type="entry name" value="LD-carboxypeptidase A C-terminal domain-like"/>
    <property type="match status" value="1"/>
</dbReference>
<dbReference type="Gene3D" id="3.40.50.10740">
    <property type="entry name" value="Class I glutamine amidotransferase-like"/>
    <property type="match status" value="1"/>
</dbReference>
<dbReference type="PANTHER" id="PTHR30237">
    <property type="entry name" value="MURAMOYLTETRAPEPTIDE CARBOXYPEPTIDASE"/>
    <property type="match status" value="1"/>
</dbReference>
<dbReference type="Gene3D" id="3.50.30.60">
    <property type="entry name" value="LD-carboxypeptidase A C-terminal domain-like"/>
    <property type="match status" value="1"/>
</dbReference>
<keyword evidence="2" id="KW-0121">Carboxypeptidase</keyword>
<feature type="domain" description="LD-carboxypeptidase C-terminal" evidence="7">
    <location>
        <begin position="181"/>
        <end position="291"/>
    </location>
</feature>
<evidence type="ECO:0000259" key="7">
    <source>
        <dbReference type="Pfam" id="PF17676"/>
    </source>
</evidence>
<evidence type="ECO:0000256" key="4">
    <source>
        <dbReference type="ARBA" id="ARBA00022801"/>
    </source>
</evidence>
<dbReference type="InterPro" id="IPR027461">
    <property type="entry name" value="Carboxypeptidase_A_C_sf"/>
</dbReference>
<evidence type="ECO:0000256" key="3">
    <source>
        <dbReference type="ARBA" id="ARBA00022670"/>
    </source>
</evidence>
<organism evidence="8 9">
    <name type="scientific">Kribbella deserti</name>
    <dbReference type="NCBI Taxonomy" id="1926257"/>
    <lineage>
        <taxon>Bacteria</taxon>
        <taxon>Bacillati</taxon>
        <taxon>Actinomycetota</taxon>
        <taxon>Actinomycetes</taxon>
        <taxon>Propionibacteriales</taxon>
        <taxon>Kribbellaceae</taxon>
        <taxon>Kribbella</taxon>
    </lineage>
</organism>
<dbReference type="InterPro" id="IPR029062">
    <property type="entry name" value="Class_I_gatase-like"/>
</dbReference>
<dbReference type="InterPro" id="IPR027478">
    <property type="entry name" value="LdcA_N"/>
</dbReference>
<dbReference type="Pfam" id="PF17676">
    <property type="entry name" value="Peptidase_S66C"/>
    <property type="match status" value="1"/>
</dbReference>
<evidence type="ECO:0000259" key="6">
    <source>
        <dbReference type="Pfam" id="PF02016"/>
    </source>
</evidence>
<name>A0ABV6QU73_9ACTN</name>
<dbReference type="SUPFAM" id="SSF52317">
    <property type="entry name" value="Class I glutamine amidotransferase-like"/>
    <property type="match status" value="1"/>
</dbReference>
<evidence type="ECO:0000313" key="9">
    <source>
        <dbReference type="Proteomes" id="UP001589890"/>
    </source>
</evidence>
<proteinExistence type="inferred from homology"/>
<keyword evidence="9" id="KW-1185">Reference proteome</keyword>
<evidence type="ECO:0000256" key="1">
    <source>
        <dbReference type="ARBA" id="ARBA00010233"/>
    </source>
</evidence>
<dbReference type="RefSeq" id="WP_380053957.1">
    <property type="nucleotide sequence ID" value="NZ_JBHLTC010000037.1"/>
</dbReference>
<comment type="similarity">
    <text evidence="1">Belongs to the peptidase S66 family.</text>
</comment>
<sequence length="307" mass="32975">MDEVRKPRRLRVGDRVAVVATSGPVVEARLEVGLKLLREWGLDPVVMPSVLARHEVFPYLAGDDAARAKDFRDAWLDPQYQAVLCARGGYAAQRMLQQLDLAELTSAPDKLLLGFSDVTVLHEVFLSAGLVTVHGPMVAAVEQLAVEASRDRLRALLFEPESITDLLAPSAARTLVSGRAEGRLLGGNLAMLASSLGTPTELRPDGAIVVLEDVGEDVYRLDRLFTQLLRAGWFDRVAGLVIGDFTEAEGPGRVEDLVHDRLAPLAIPMVGQVPVGHADLNLAVPLGAPVVLDATAATLTMSESPFI</sequence>
<keyword evidence="4" id="KW-0378">Hydrolase</keyword>
<evidence type="ECO:0000313" key="8">
    <source>
        <dbReference type="EMBL" id="MFC0628190.1"/>
    </source>
</evidence>
<protein>
    <submittedName>
        <fullName evidence="8">LD-carboxypeptidase</fullName>
    </submittedName>
</protein>
<reference evidence="8 9" key="1">
    <citation type="submission" date="2024-09" db="EMBL/GenBank/DDBJ databases">
        <authorList>
            <person name="Sun Q."/>
            <person name="Mori K."/>
        </authorList>
    </citation>
    <scope>NUCLEOTIDE SEQUENCE [LARGE SCALE GENOMIC DNA]</scope>
    <source>
        <strain evidence="8 9">CGMCC 1.15906</strain>
    </source>
</reference>
<dbReference type="InterPro" id="IPR040449">
    <property type="entry name" value="Peptidase_S66_N"/>
</dbReference>
<feature type="domain" description="LD-carboxypeptidase N-terminal" evidence="6">
    <location>
        <begin position="16"/>
        <end position="135"/>
    </location>
</feature>
<comment type="caution">
    <text evidence="8">The sequence shown here is derived from an EMBL/GenBank/DDBJ whole genome shotgun (WGS) entry which is preliminary data.</text>
</comment>
<keyword evidence="5" id="KW-0720">Serine protease</keyword>
<dbReference type="InterPro" id="IPR040921">
    <property type="entry name" value="Peptidase_S66C"/>
</dbReference>
<dbReference type="Pfam" id="PF02016">
    <property type="entry name" value="Peptidase_S66"/>
    <property type="match status" value="1"/>
</dbReference>
<dbReference type="PIRSF" id="PIRSF028757">
    <property type="entry name" value="LD-carboxypeptidase"/>
    <property type="match status" value="1"/>
</dbReference>
<keyword evidence="3" id="KW-0645">Protease</keyword>
<dbReference type="EMBL" id="JBHLTC010000037">
    <property type="protein sequence ID" value="MFC0628190.1"/>
    <property type="molecule type" value="Genomic_DNA"/>
</dbReference>
<gene>
    <name evidence="8" type="ORF">ACFFGN_29240</name>
</gene>
<dbReference type="Proteomes" id="UP001589890">
    <property type="component" value="Unassembled WGS sequence"/>
</dbReference>
<accession>A0ABV6QU73</accession>
<dbReference type="CDD" id="cd07025">
    <property type="entry name" value="Peptidase_S66"/>
    <property type="match status" value="1"/>
</dbReference>